<evidence type="ECO:0000313" key="4">
    <source>
        <dbReference type="Proteomes" id="UP000199372"/>
    </source>
</evidence>
<dbReference type="Gene3D" id="3.20.20.80">
    <property type="entry name" value="Glycosidases"/>
    <property type="match status" value="1"/>
</dbReference>
<dbReference type="SUPFAM" id="SSF51445">
    <property type="entry name" value="(Trans)glycosidases"/>
    <property type="match status" value="1"/>
</dbReference>
<evidence type="ECO:0000313" key="3">
    <source>
        <dbReference type="EMBL" id="SEN32823.1"/>
    </source>
</evidence>
<dbReference type="InterPro" id="IPR006047">
    <property type="entry name" value="GH13_cat_dom"/>
</dbReference>
<dbReference type="EMBL" id="FOCM01000003">
    <property type="protein sequence ID" value="SEN32823.1"/>
    <property type="molecule type" value="Genomic_DNA"/>
</dbReference>
<organism evidence="3 4">
    <name type="scientific">Palleronia pelagia</name>
    <dbReference type="NCBI Taxonomy" id="387096"/>
    <lineage>
        <taxon>Bacteria</taxon>
        <taxon>Pseudomonadati</taxon>
        <taxon>Pseudomonadota</taxon>
        <taxon>Alphaproteobacteria</taxon>
        <taxon>Rhodobacterales</taxon>
        <taxon>Roseobacteraceae</taxon>
        <taxon>Palleronia</taxon>
    </lineage>
</organism>
<gene>
    <name evidence="3" type="ORF">SAMN04488011_103392</name>
</gene>
<name>A0A1H8FM71_9RHOB</name>
<dbReference type="GO" id="GO:0004556">
    <property type="term" value="F:alpha-amylase activity"/>
    <property type="evidence" value="ECO:0007669"/>
    <property type="project" value="TreeGrafter"/>
</dbReference>
<dbReference type="AlphaFoldDB" id="A0A1H8FM71"/>
<evidence type="ECO:0000256" key="1">
    <source>
        <dbReference type="ARBA" id="ARBA00008061"/>
    </source>
</evidence>
<dbReference type="GO" id="GO:0009313">
    <property type="term" value="P:oligosaccharide catabolic process"/>
    <property type="evidence" value="ECO:0007669"/>
    <property type="project" value="TreeGrafter"/>
</dbReference>
<dbReference type="PANTHER" id="PTHR10357:SF179">
    <property type="entry name" value="NEUTRAL AND BASIC AMINO ACID TRANSPORT PROTEIN RBAT"/>
    <property type="match status" value="1"/>
</dbReference>
<feature type="domain" description="Glycosyl hydrolase family 13 catalytic" evidence="2">
    <location>
        <begin position="14"/>
        <end position="395"/>
    </location>
</feature>
<dbReference type="InterPro" id="IPR017853">
    <property type="entry name" value="GH"/>
</dbReference>
<dbReference type="RefSeq" id="WP_175481693.1">
    <property type="nucleotide sequence ID" value="NZ_FOCM01000003.1"/>
</dbReference>
<comment type="similarity">
    <text evidence="1">Belongs to the glycosyl hydrolase 13 family.</text>
</comment>
<dbReference type="Gene3D" id="3.90.400.10">
    <property type="entry name" value="Oligo-1,6-glucosidase, Domain 2"/>
    <property type="match status" value="1"/>
</dbReference>
<dbReference type="PANTHER" id="PTHR10357">
    <property type="entry name" value="ALPHA-AMYLASE FAMILY MEMBER"/>
    <property type="match status" value="1"/>
</dbReference>
<keyword evidence="4" id="KW-1185">Reference proteome</keyword>
<proteinExistence type="inferred from homology"/>
<dbReference type="Proteomes" id="UP000199372">
    <property type="component" value="Unassembled WGS sequence"/>
</dbReference>
<accession>A0A1H8FM71</accession>
<protein>
    <submittedName>
        <fullName evidence="3">Alpha-glucosidase</fullName>
    </submittedName>
</protein>
<reference evidence="4" key="1">
    <citation type="submission" date="2016-10" db="EMBL/GenBank/DDBJ databases">
        <authorList>
            <person name="Varghese N."/>
            <person name="Submissions S."/>
        </authorList>
    </citation>
    <scope>NUCLEOTIDE SEQUENCE [LARGE SCALE GENOMIC DNA]</scope>
    <source>
        <strain evidence="4">DSM 26893</strain>
    </source>
</reference>
<sequence>MEPRRRLRNPTLYEIYPRSFRDTGTTGEGDLRGVADNLGHVRDLGVDAIWLAPFYCSPMADGGYDITDHRAVDPRYGTLDDVDRIVARTHEMGLGVVCDLVFNHTSCDHANFRAGIDGDEDMAARYVWRDPKPDGTAPNNWLSFFGEPAWTWNHKRQQYYFHQFLRCQPSLDLRNQAVQDDHHKTVAFWRDRGVDGFRMDAITSYLFDESMKDNPPATAEVKALVSGAPHNPYTWQDHVYDMLPGDGAAFGGTVREWAGPDIWLVGENNSGNRAVEMSLNFTRDGRLDAAYTLRLGEIAGTARGIADTIDAMDGRWIAPWWFSSHDVARHVSTKGDGSARSAKFYALLLSVLPGAIMLFQGEELGLPQPDLPREVVKDPHDLIYWPDGPGRDGARVPIPWTEQRPNRGFSRARDTWLPMKWDAGASVAAQADDPDSVLTFYRRALSLRRAVGFAAPDAVSAHAEGDVLRLDINVDGQAWQAIFNFGDTPVPVPTDGVERAVALESGQLPRFGAVLARA</sequence>
<dbReference type="SMART" id="SM00642">
    <property type="entry name" value="Aamy"/>
    <property type="match status" value="1"/>
</dbReference>
<dbReference type="Pfam" id="PF00128">
    <property type="entry name" value="Alpha-amylase"/>
    <property type="match status" value="1"/>
</dbReference>
<evidence type="ECO:0000259" key="2">
    <source>
        <dbReference type="SMART" id="SM00642"/>
    </source>
</evidence>
<dbReference type="InterPro" id="IPR045857">
    <property type="entry name" value="O16G_dom_2"/>
</dbReference>